<dbReference type="RefSeq" id="WP_092695901.1">
    <property type="nucleotide sequence ID" value="NZ_FOGU01000012.1"/>
</dbReference>
<keyword evidence="2" id="KW-1185">Reference proteome</keyword>
<dbReference type="STRING" id="641238.SAMN04490244_11289"/>
<protein>
    <submittedName>
        <fullName evidence="1">Arylsulfotransferase (ASST)</fullName>
    </submittedName>
</protein>
<dbReference type="Proteomes" id="UP000198885">
    <property type="component" value="Unassembled WGS sequence"/>
</dbReference>
<dbReference type="EMBL" id="FOGU01000012">
    <property type="protein sequence ID" value="SES36292.1"/>
    <property type="molecule type" value="Genomic_DNA"/>
</dbReference>
<dbReference type="InterPro" id="IPR039535">
    <property type="entry name" value="ASST-like"/>
</dbReference>
<name>A0A1H9WQT7_9RHOB</name>
<dbReference type="SUPFAM" id="SSF101898">
    <property type="entry name" value="NHL repeat"/>
    <property type="match status" value="1"/>
</dbReference>
<dbReference type="PANTHER" id="PTHR35340">
    <property type="entry name" value="PQQ ENZYME REPEAT PROTEIN-RELATED"/>
    <property type="match status" value="1"/>
</dbReference>
<dbReference type="AlphaFoldDB" id="A0A1H9WQT7"/>
<keyword evidence="1" id="KW-0808">Transferase</keyword>
<proteinExistence type="predicted"/>
<dbReference type="Pfam" id="PF14269">
    <property type="entry name" value="Arylsulfotran_2"/>
    <property type="match status" value="1"/>
</dbReference>
<evidence type="ECO:0000313" key="2">
    <source>
        <dbReference type="Proteomes" id="UP000198885"/>
    </source>
</evidence>
<accession>A0A1H9WQT7</accession>
<dbReference type="PANTHER" id="PTHR35340:SF5">
    <property type="entry name" value="ASST-DOMAIN-CONTAINING PROTEIN"/>
    <property type="match status" value="1"/>
</dbReference>
<dbReference type="OrthoDB" id="264813at2"/>
<reference evidence="1 2" key="1">
    <citation type="submission" date="2016-10" db="EMBL/GenBank/DDBJ databases">
        <authorList>
            <person name="de Groot N.N."/>
        </authorList>
    </citation>
    <scope>NUCLEOTIDE SEQUENCE [LARGE SCALE GENOMIC DNA]</scope>
    <source>
        <strain evidence="1 2">DSM 23042</strain>
    </source>
</reference>
<evidence type="ECO:0000313" key="1">
    <source>
        <dbReference type="EMBL" id="SES36292.1"/>
    </source>
</evidence>
<sequence length="436" mass="48925">MNRRFSDLLAPAAFLVSLVVIATVYGTFAAWRGWFPAPQIGLAHRTLTDLSKNWKNDFALEPTRHLVRPDDNDTPPDPDRGFAVRIEDASASGYTLVTGLSERQDESVHVVRLFDDAGQEIHRWPIRYGQFDPDRQPQNVMLHGMEVFEDGSLAVTFDAGNAIARVDACGAPMWVTNGSYHHAITRDGTGQLLTWKGDEIAWIDAETGDELRTLSLTDDIIPARDGEQRAYFDIRTRTPEDADEEMTYLADPFHPNDAEPLRAEMADAFPMFEAGDVLISLRELNLVAVVDPESGALKWWHHGPWIKQHDPDFQPDGTITVFDNGTDTGRSLIRRIDPADDSLSVDFAGSEALPFYTWRRGKHQFLPNGNILLTEAEHGRALEVDPEGRLVWERHMPWDETQNLIITEARNVPADFFRNGPPTCEQAEEIADASGD</sequence>
<gene>
    <name evidence="1" type="ORF">SAMN04490244_11289</name>
</gene>
<dbReference type="InterPro" id="IPR053143">
    <property type="entry name" value="Arylsulfate_ST"/>
</dbReference>
<dbReference type="GO" id="GO:0016740">
    <property type="term" value="F:transferase activity"/>
    <property type="evidence" value="ECO:0007669"/>
    <property type="project" value="UniProtKB-KW"/>
</dbReference>
<organism evidence="1 2">
    <name type="scientific">Tranquillimonas rosea</name>
    <dbReference type="NCBI Taxonomy" id="641238"/>
    <lineage>
        <taxon>Bacteria</taxon>
        <taxon>Pseudomonadati</taxon>
        <taxon>Pseudomonadota</taxon>
        <taxon>Alphaproteobacteria</taxon>
        <taxon>Rhodobacterales</taxon>
        <taxon>Roseobacteraceae</taxon>
        <taxon>Tranquillimonas</taxon>
    </lineage>
</organism>